<name>A0A3M2X3P0_PSEA0</name>
<comment type="caution">
    <text evidence="1">The sequence shown here is derived from an EMBL/GenBank/DDBJ whole genome shotgun (WGS) entry which is preliminary data.</text>
</comment>
<evidence type="ECO:0000313" key="2">
    <source>
        <dbReference type="Proteomes" id="UP000277952"/>
    </source>
</evidence>
<protein>
    <recommendedName>
        <fullName evidence="3">Virulence factor SrfB</fullName>
    </recommendedName>
</protein>
<evidence type="ECO:0000313" key="1">
    <source>
        <dbReference type="EMBL" id="RML58412.1"/>
    </source>
</evidence>
<dbReference type="InterPro" id="IPR009216">
    <property type="entry name" value="Virulence_factor_SrfB"/>
</dbReference>
<dbReference type="PIRSF" id="PIRSF034585">
    <property type="entry name" value="SrfB"/>
    <property type="match status" value="1"/>
</dbReference>
<dbReference type="Proteomes" id="UP000277952">
    <property type="component" value="Unassembled WGS sequence"/>
</dbReference>
<proteinExistence type="predicted"/>
<dbReference type="Pfam" id="PF07520">
    <property type="entry name" value="SrfB"/>
    <property type="match status" value="1"/>
</dbReference>
<reference evidence="1 2" key="1">
    <citation type="submission" date="2018-08" db="EMBL/GenBank/DDBJ databases">
        <title>Recombination of ecologically and evolutionarily significant loci maintains genetic cohesion in the Pseudomonas syringae species complex.</title>
        <authorList>
            <person name="Dillon M."/>
            <person name="Thakur S."/>
            <person name="Almeida R.N.D."/>
            <person name="Weir B.S."/>
            <person name="Guttman D.S."/>
        </authorList>
    </citation>
    <scope>NUCLEOTIDE SEQUENCE [LARGE SCALE GENOMIC DNA]</scope>
    <source>
        <strain evidence="1 2">19322</strain>
    </source>
</reference>
<dbReference type="InterPro" id="IPR043129">
    <property type="entry name" value="ATPase_NBD"/>
</dbReference>
<sequence length="1076" mass="121261">MQTGCPEHRRLQWQLWQHPIPHVHAARIKAVPMLPELTQFEETVHLINDSGIQFLDFAVKLDLRNEPAGRFAKMGNTLIARLLQNQETKQYFHFGPVGTANQSGERLAQAQAQERLVSEVDDEDLTLGMQSSFKLLDGLWLPAPVFRFLPPERYDEGPTNWARVRLIELEQPDVDGNTHRLTLAFDTRAMASATGMQYLAPTRDDINAGSSFRLACHARQSRWFLDQKWVQDWLAEIYREGNRHRPSEDVEEELVEQRHIGHYLNLLSLMAKPIPEQRSSEPARVVVPDMKLAANGADSIDLPIKVDLVLDVGNSRTCGILIENHGQSGDGMKHNYILQIRDLVNPERVYSQPFESRVEFAQASFGKENFSVQSGRHDAFQWPTIARVGVEAGRLSGRRRGTEGSTGLSSPKRYLWDENAYTHGWRFNNSYVQTDSEPKATAAPFSHKITKLGQAFYKLKNEDDRLPAFSPQYSRSSLMTFMLAEVLTQALLQINSPAQRTRMGHTQRPRQLSSIILTVPPGMPQVERSLLNDRLLQALALVWKCMGWHEGDLDPSKAKGLNSPVPAPRVPLPRIKVEWDEATCGQLVYLYTEIRENFAGHAQEFFDTLARPDKANREHITLASIDIGGGTTDLVITDYSLERGAEQASGSNVSIIPEQRFRDSFKVAGDDILLDIIQRFVLPALEQALKDFGVVSPRSLLSRLCGDESTSAQEAILRQQLNLQVFVPLGLRLLKDYETYDPELPSPVHDYRFAELLEKEAISDRIREYVAGGVRRIDGGRDGFELGQVVLRIDLPAIHQAFLKGQINLSKILDALCEVVFQYPCDALLLTGRPSRLPGVQAYIRRKVPLPPGRIVPMNGYRTGGWYPFHRNGQIDDPKSTAAVGAMLCLLSEQRKVSNFYFSVGRLKPYSTMRHIGKLDENNLVIDHDMLYRDVIKSDAQGNEFLQLHEPQLDGPQLRVLGKTRLGYRQLNAERWVAAPLYLIELTERGTRKLVGKPTKDGKEACLLLRFRVDGADADRGDAEIIAETLVIDDNIESNTGESFDRKDVKLQLYTMLSAEGGASNYWLDSGSVSPK</sequence>
<dbReference type="AlphaFoldDB" id="A0A3M2X3P0"/>
<dbReference type="EMBL" id="RBNS01000008">
    <property type="protein sequence ID" value="RML58412.1"/>
    <property type="molecule type" value="Genomic_DNA"/>
</dbReference>
<gene>
    <name evidence="1" type="ORF">ALQ94_05283</name>
</gene>
<dbReference type="SUPFAM" id="SSF53067">
    <property type="entry name" value="Actin-like ATPase domain"/>
    <property type="match status" value="1"/>
</dbReference>
<evidence type="ECO:0008006" key="3">
    <source>
        <dbReference type="Google" id="ProtNLM"/>
    </source>
</evidence>
<accession>A0A3M2X3P0</accession>
<organism evidence="1 2">
    <name type="scientific">Pseudomonas amygdali pv. morsprunorum</name>
    <dbReference type="NCBI Taxonomy" id="129138"/>
    <lineage>
        <taxon>Bacteria</taxon>
        <taxon>Pseudomonadati</taxon>
        <taxon>Pseudomonadota</taxon>
        <taxon>Gammaproteobacteria</taxon>
        <taxon>Pseudomonadales</taxon>
        <taxon>Pseudomonadaceae</taxon>
        <taxon>Pseudomonas</taxon>
        <taxon>Pseudomonas amygdali</taxon>
    </lineage>
</organism>